<keyword evidence="6 7" id="KW-0066">ATP synthesis</keyword>
<evidence type="ECO:0000256" key="5">
    <source>
        <dbReference type="ARBA" id="ARBA00023136"/>
    </source>
</evidence>
<dbReference type="EMBL" id="CADCWI010000073">
    <property type="protein sequence ID" value="CAA9554929.1"/>
    <property type="molecule type" value="Genomic_DNA"/>
</dbReference>
<dbReference type="Gene3D" id="1.10.520.20">
    <property type="entry name" value="N-terminal domain of the delta subunit of the F1F0-ATP synthase"/>
    <property type="match status" value="1"/>
</dbReference>
<reference evidence="8" key="1">
    <citation type="submission" date="2020-02" db="EMBL/GenBank/DDBJ databases">
        <authorList>
            <person name="Meier V. D."/>
        </authorList>
    </citation>
    <scope>NUCLEOTIDE SEQUENCE</scope>
    <source>
        <strain evidence="8">AVDCRST_MAG43</strain>
    </source>
</reference>
<dbReference type="GO" id="GO:0005886">
    <property type="term" value="C:plasma membrane"/>
    <property type="evidence" value="ECO:0007669"/>
    <property type="project" value="UniProtKB-SubCell"/>
</dbReference>
<gene>
    <name evidence="7" type="primary">atpH</name>
    <name evidence="8" type="ORF">AVDCRST_MAG43-1375</name>
</gene>
<evidence type="ECO:0000313" key="8">
    <source>
        <dbReference type="EMBL" id="CAA9554929.1"/>
    </source>
</evidence>
<dbReference type="InterPro" id="IPR000711">
    <property type="entry name" value="ATPase_OSCP/dsu"/>
</dbReference>
<dbReference type="PRINTS" id="PR00125">
    <property type="entry name" value="ATPASEDELTA"/>
</dbReference>
<protein>
    <recommendedName>
        <fullName evidence="7">ATP synthase subunit delta</fullName>
    </recommendedName>
    <alternativeName>
        <fullName evidence="7">ATP synthase F(1) sector subunit delta</fullName>
    </alternativeName>
    <alternativeName>
        <fullName evidence="7">F-type ATPase subunit delta</fullName>
        <shortName evidence="7">F-ATPase subunit delta</shortName>
    </alternativeName>
</protein>
<comment type="function">
    <text evidence="7">This protein is part of the stalk that links CF(0) to CF(1). It either transmits conformational changes from CF(0) to CF(1) or is implicated in proton conduction.</text>
</comment>
<evidence type="ECO:0000256" key="6">
    <source>
        <dbReference type="ARBA" id="ARBA00023310"/>
    </source>
</evidence>
<comment type="similarity">
    <text evidence="7">Belongs to the ATPase delta chain family.</text>
</comment>
<keyword evidence="5 7" id="KW-0472">Membrane</keyword>
<name>A0A6J4USE9_9BACT</name>
<dbReference type="NCBIfam" id="TIGR01145">
    <property type="entry name" value="ATP_synt_delta"/>
    <property type="match status" value="1"/>
</dbReference>
<keyword evidence="7" id="KW-0139">CF(1)</keyword>
<dbReference type="Pfam" id="PF00213">
    <property type="entry name" value="OSCP"/>
    <property type="match status" value="1"/>
</dbReference>
<evidence type="ECO:0000256" key="2">
    <source>
        <dbReference type="ARBA" id="ARBA00022448"/>
    </source>
</evidence>
<organism evidence="8">
    <name type="scientific">uncultured Thermomicrobiales bacterium</name>
    <dbReference type="NCBI Taxonomy" id="1645740"/>
    <lineage>
        <taxon>Bacteria</taxon>
        <taxon>Pseudomonadati</taxon>
        <taxon>Thermomicrobiota</taxon>
        <taxon>Thermomicrobia</taxon>
        <taxon>Thermomicrobiales</taxon>
        <taxon>environmental samples</taxon>
    </lineage>
</organism>
<comment type="function">
    <text evidence="7">F(1)F(0) ATP synthase produces ATP from ADP in the presence of a proton or sodium gradient. F-type ATPases consist of two structural domains, F(1) containing the extramembraneous catalytic core and F(0) containing the membrane proton channel, linked together by a central stalk and a peripheral stalk. During catalysis, ATP synthesis in the catalytic domain of F(1) is coupled via a rotary mechanism of the central stalk subunits to proton translocation.</text>
</comment>
<evidence type="ECO:0000256" key="4">
    <source>
        <dbReference type="ARBA" id="ARBA00023065"/>
    </source>
</evidence>
<comment type="subcellular location">
    <subcellularLocation>
        <location evidence="7">Cell membrane</location>
        <topology evidence="7">Peripheral membrane protein</topology>
    </subcellularLocation>
    <subcellularLocation>
        <location evidence="1">Membrane</location>
    </subcellularLocation>
</comment>
<keyword evidence="3 7" id="KW-0375">Hydrogen ion transport</keyword>
<keyword evidence="7" id="KW-1003">Cell membrane</keyword>
<evidence type="ECO:0000256" key="3">
    <source>
        <dbReference type="ARBA" id="ARBA00022781"/>
    </source>
</evidence>
<evidence type="ECO:0000256" key="7">
    <source>
        <dbReference type="HAMAP-Rule" id="MF_01416"/>
    </source>
</evidence>
<dbReference type="InterPro" id="IPR026015">
    <property type="entry name" value="ATP_synth_OSCP/delta_N_sf"/>
</dbReference>
<accession>A0A6J4USE9</accession>
<proteinExistence type="inferred from homology"/>
<dbReference type="AlphaFoldDB" id="A0A6J4USE9"/>
<dbReference type="NCBIfam" id="NF004402">
    <property type="entry name" value="PRK05758.2-2"/>
    <property type="match status" value="1"/>
</dbReference>
<sequence>MASGSAKRYVQAVIEVAQENDSFDAWQRDLKTLHSLVQDPEIGTFLENPSIQSSDKVRAVDGVLQSTQSETRNLFHMLIERRKVDLIPEISRLFDEAVLAERGIVLVDVTTADPLNQAGQDLVKRELSRLLGKDIQLKLHQDPEILGGFIARAGDQVIDGSVIQQLRLLRARLAPA</sequence>
<dbReference type="GO" id="GO:0045259">
    <property type="term" value="C:proton-transporting ATP synthase complex"/>
    <property type="evidence" value="ECO:0007669"/>
    <property type="project" value="UniProtKB-KW"/>
</dbReference>
<dbReference type="HAMAP" id="MF_01416">
    <property type="entry name" value="ATP_synth_delta_bact"/>
    <property type="match status" value="1"/>
</dbReference>
<dbReference type="GO" id="GO:0046933">
    <property type="term" value="F:proton-transporting ATP synthase activity, rotational mechanism"/>
    <property type="evidence" value="ECO:0007669"/>
    <property type="project" value="UniProtKB-UniRule"/>
</dbReference>
<keyword evidence="4 7" id="KW-0406">Ion transport</keyword>
<keyword evidence="2 7" id="KW-0813">Transport</keyword>
<evidence type="ECO:0000256" key="1">
    <source>
        <dbReference type="ARBA" id="ARBA00004370"/>
    </source>
</evidence>
<dbReference type="SUPFAM" id="SSF47928">
    <property type="entry name" value="N-terminal domain of the delta subunit of the F1F0-ATP synthase"/>
    <property type="match status" value="1"/>
</dbReference>
<dbReference type="PANTHER" id="PTHR11910">
    <property type="entry name" value="ATP SYNTHASE DELTA CHAIN"/>
    <property type="match status" value="1"/>
</dbReference>